<evidence type="ECO:0000313" key="14">
    <source>
        <dbReference type="Proteomes" id="UP001214757"/>
    </source>
</evidence>
<dbReference type="InterPro" id="IPR007693">
    <property type="entry name" value="DNA_helicase_DnaB-like_N"/>
</dbReference>
<dbReference type="EMBL" id="JAQRFO010000005">
    <property type="protein sequence ID" value="MDC9620852.1"/>
    <property type="molecule type" value="Genomic_DNA"/>
</dbReference>
<gene>
    <name evidence="13" type="ORF">PSI22_04230</name>
</gene>
<evidence type="ECO:0000256" key="8">
    <source>
        <dbReference type="ARBA" id="ARBA00023125"/>
    </source>
</evidence>
<reference evidence="13 14" key="1">
    <citation type="submission" date="2023-02" db="EMBL/GenBank/DDBJ databases">
        <title>Entomopathogenic bacteria.</title>
        <authorList>
            <person name="Machado R.A."/>
        </authorList>
    </citation>
    <scope>NUCLEOTIDE SEQUENCE [LARGE SCALE GENOMIC DNA]</scope>
    <source>
        <strain evidence="13 14">XENO-7</strain>
    </source>
</reference>
<comment type="similarity">
    <text evidence="1">Belongs to the helicase family. DnaB subfamily.</text>
</comment>
<dbReference type="EC" id="5.6.2.3" evidence="10"/>
<keyword evidence="8" id="KW-0238">DNA-binding</keyword>
<keyword evidence="7" id="KW-0067">ATP-binding</keyword>
<keyword evidence="5" id="KW-0378">Hydrolase</keyword>
<feature type="domain" description="SF4 helicase" evidence="12">
    <location>
        <begin position="168"/>
        <end position="434"/>
    </location>
</feature>
<evidence type="ECO:0000256" key="7">
    <source>
        <dbReference type="ARBA" id="ARBA00022840"/>
    </source>
</evidence>
<dbReference type="CDD" id="cd00984">
    <property type="entry name" value="DnaB_C"/>
    <property type="match status" value="1"/>
</dbReference>
<dbReference type="InterPro" id="IPR007694">
    <property type="entry name" value="DNA_helicase_DnaB-like_C"/>
</dbReference>
<dbReference type="InterPro" id="IPR016136">
    <property type="entry name" value="DNA_helicase_N/primase_C"/>
</dbReference>
<evidence type="ECO:0000256" key="2">
    <source>
        <dbReference type="ARBA" id="ARBA00022515"/>
    </source>
</evidence>
<evidence type="ECO:0000256" key="1">
    <source>
        <dbReference type="ARBA" id="ARBA00008428"/>
    </source>
</evidence>
<evidence type="ECO:0000256" key="9">
    <source>
        <dbReference type="ARBA" id="ARBA00023235"/>
    </source>
</evidence>
<dbReference type="Pfam" id="PF03796">
    <property type="entry name" value="DnaB_C"/>
    <property type="match status" value="1"/>
</dbReference>
<dbReference type="SUPFAM" id="SSF52540">
    <property type="entry name" value="P-loop containing nucleoside triphosphate hydrolases"/>
    <property type="match status" value="1"/>
</dbReference>
<comment type="catalytic activity">
    <reaction evidence="11">
        <text>ATP + H2O = ADP + phosphate + H(+)</text>
        <dbReference type="Rhea" id="RHEA:13065"/>
        <dbReference type="ChEBI" id="CHEBI:15377"/>
        <dbReference type="ChEBI" id="CHEBI:15378"/>
        <dbReference type="ChEBI" id="CHEBI:30616"/>
        <dbReference type="ChEBI" id="CHEBI:43474"/>
        <dbReference type="ChEBI" id="CHEBI:456216"/>
        <dbReference type="EC" id="5.6.2.3"/>
    </reaction>
</comment>
<keyword evidence="4" id="KW-0547">Nucleotide-binding</keyword>
<dbReference type="InterPro" id="IPR027417">
    <property type="entry name" value="P-loop_NTPase"/>
</dbReference>
<keyword evidence="14" id="KW-1185">Reference proteome</keyword>
<evidence type="ECO:0000259" key="12">
    <source>
        <dbReference type="PROSITE" id="PS51199"/>
    </source>
</evidence>
<proteinExistence type="inferred from homology"/>
<dbReference type="PROSITE" id="PS51199">
    <property type="entry name" value="SF4_HELICASE"/>
    <property type="match status" value="1"/>
</dbReference>
<organism evidence="13 14">
    <name type="scientific">Xenorhabdus aichiensis</name>
    <dbReference type="NCBI Taxonomy" id="3025874"/>
    <lineage>
        <taxon>Bacteria</taxon>
        <taxon>Pseudomonadati</taxon>
        <taxon>Pseudomonadota</taxon>
        <taxon>Gammaproteobacteria</taxon>
        <taxon>Enterobacterales</taxon>
        <taxon>Morganellaceae</taxon>
        <taxon>Xenorhabdus</taxon>
    </lineage>
</organism>
<evidence type="ECO:0000313" key="13">
    <source>
        <dbReference type="EMBL" id="MDC9620852.1"/>
    </source>
</evidence>
<keyword evidence="2" id="KW-0639">Primosome</keyword>
<keyword evidence="9" id="KW-0413">Isomerase</keyword>
<dbReference type="Proteomes" id="UP001214757">
    <property type="component" value="Unassembled WGS sequence"/>
</dbReference>
<evidence type="ECO:0000256" key="4">
    <source>
        <dbReference type="ARBA" id="ARBA00022741"/>
    </source>
</evidence>
<evidence type="ECO:0000256" key="6">
    <source>
        <dbReference type="ARBA" id="ARBA00022806"/>
    </source>
</evidence>
<evidence type="ECO:0000256" key="3">
    <source>
        <dbReference type="ARBA" id="ARBA00022705"/>
    </source>
</evidence>
<dbReference type="Gene3D" id="1.10.860.10">
    <property type="entry name" value="DNAb Helicase, Chain A"/>
    <property type="match status" value="1"/>
</dbReference>
<keyword evidence="3" id="KW-0235">DNA replication</keyword>
<dbReference type="Pfam" id="PF00772">
    <property type="entry name" value="DnaB"/>
    <property type="match status" value="1"/>
</dbReference>
<evidence type="ECO:0000256" key="10">
    <source>
        <dbReference type="ARBA" id="ARBA00044969"/>
    </source>
</evidence>
<evidence type="ECO:0000256" key="11">
    <source>
        <dbReference type="ARBA" id="ARBA00048954"/>
    </source>
</evidence>
<evidence type="ECO:0000256" key="5">
    <source>
        <dbReference type="ARBA" id="ARBA00022801"/>
    </source>
</evidence>
<keyword evidence="6" id="KW-0347">Helicase</keyword>
<dbReference type="PANTHER" id="PTHR30153:SF2">
    <property type="entry name" value="REPLICATIVE DNA HELICASE"/>
    <property type="match status" value="1"/>
</dbReference>
<dbReference type="RefSeq" id="WP_273578723.1">
    <property type="nucleotide sequence ID" value="NZ_JAQRFO010000005.1"/>
</dbReference>
<dbReference type="Gene3D" id="3.40.50.300">
    <property type="entry name" value="P-loop containing nucleotide triphosphate hydrolases"/>
    <property type="match status" value="1"/>
</dbReference>
<protein>
    <recommendedName>
        <fullName evidence="10">DNA 5'-3' helicase</fullName>
        <ecNumber evidence="10">5.6.2.3</ecNumber>
    </recommendedName>
</protein>
<dbReference type="InterPro" id="IPR036185">
    <property type="entry name" value="DNA_heli_DnaB-like_N_sf"/>
</dbReference>
<name>A0ABT5LZX9_9GAMM</name>
<accession>A0ABT5LZX9</accession>
<sequence length="457" mass="50438">MNGHDLETAVISGLLSGGATPDAYDVLAILPEEAFNSGHLRQVYIEIKKQALGGSIIDPFFIADAMGEKKGVLANLLELTRTPVWQANLKGYAEKVMGCWRVREAVTLIGNYQRDILAAQNHTQAEILIDEFTASLNGLARDNQNLVPAAMNTLIEGYIETLEKRNSGEDNRGMILTGIEPLDVFTGGFNPTDLIFIGGRPGMGKTELALCMIEGMTRGEGGALLFSMEMAAQQITERLVAGSSKLPVSKLRNCDLYDEDWQQITAAIGTLVERDISVLDAADLSVEQICAISEIHKRRHPNLKGIFVDYLGLIKKPKAERNDLAIAEISRALRGLAKRLRTPVIALSQLSRDVDKRPLNQRRPVAADLRDSGSLEQDADHIIFTYRDAVYNPMSPAANFAEIILEKNRHGQTGTVYQEFKNGHYLPTDQIIASEVCRMQQNASAKQKENRYANKAF</sequence>
<comment type="caution">
    <text evidence="13">The sequence shown here is derived from an EMBL/GenBank/DDBJ whole genome shotgun (WGS) entry which is preliminary data.</text>
</comment>
<dbReference type="SUPFAM" id="SSF48024">
    <property type="entry name" value="N-terminal domain of DnaB helicase"/>
    <property type="match status" value="1"/>
</dbReference>
<dbReference type="PANTHER" id="PTHR30153">
    <property type="entry name" value="REPLICATIVE DNA HELICASE DNAB"/>
    <property type="match status" value="1"/>
</dbReference>